<sequence>MNIPSSKDALREFLASKFAETVEQNPDAVVLYAAERAPDPKPYVKRPTLREVAFERELEKMRDDQALKVEPQSTPFANPATGSNHLSLEDYPGLVQPDARKEF</sequence>
<proteinExistence type="predicted"/>
<feature type="region of interest" description="Disordered" evidence="1">
    <location>
        <begin position="68"/>
        <end position="103"/>
    </location>
</feature>
<evidence type="ECO:0000313" key="3">
    <source>
        <dbReference type="Proteomes" id="UP000245431"/>
    </source>
</evidence>
<gene>
    <name evidence="2" type="ORF">PVE_R2G0289</name>
</gene>
<evidence type="ECO:0000256" key="1">
    <source>
        <dbReference type="SAM" id="MobiDB-lite"/>
    </source>
</evidence>
<evidence type="ECO:0000313" key="2">
    <source>
        <dbReference type="EMBL" id="SBW84318.1"/>
    </source>
</evidence>
<dbReference type="AlphaFoldDB" id="A0A1D3K7K5"/>
<dbReference type="Proteomes" id="UP000245431">
    <property type="component" value="Chromosome PVE_r2"/>
</dbReference>
<evidence type="ECO:0008006" key="4">
    <source>
        <dbReference type="Google" id="ProtNLM"/>
    </source>
</evidence>
<dbReference type="EMBL" id="LT599584">
    <property type="protein sequence ID" value="SBW84318.1"/>
    <property type="molecule type" value="Genomic_DNA"/>
</dbReference>
<name>A0A1D3K7K5_PSEVE</name>
<organism evidence="2 3">
    <name type="scientific">Pseudomonas veronii 1YdBTEX2</name>
    <dbReference type="NCBI Taxonomy" id="1295141"/>
    <lineage>
        <taxon>Bacteria</taxon>
        <taxon>Pseudomonadati</taxon>
        <taxon>Pseudomonadota</taxon>
        <taxon>Gammaproteobacteria</taxon>
        <taxon>Pseudomonadales</taxon>
        <taxon>Pseudomonadaceae</taxon>
        <taxon>Pseudomonas</taxon>
    </lineage>
</organism>
<feature type="compositionally biased region" description="Polar residues" evidence="1">
    <location>
        <begin position="71"/>
        <end position="86"/>
    </location>
</feature>
<reference evidence="3" key="1">
    <citation type="submission" date="2016-07" db="EMBL/GenBank/DDBJ databases">
        <authorList>
            <person name="Florea S."/>
            <person name="Webb J.S."/>
            <person name="Jaromczyk J."/>
            <person name="Schardl C.L."/>
        </authorList>
    </citation>
    <scope>NUCLEOTIDE SEQUENCE [LARGE SCALE GENOMIC DNA]</scope>
    <source>
        <strain evidence="3">1YdBTEX2</strain>
    </source>
</reference>
<protein>
    <recommendedName>
        <fullName evidence="4">Beta-ketoadipyl CoA thiolase</fullName>
    </recommendedName>
</protein>
<accession>A0A1D3K7K5</accession>